<evidence type="ECO:0000313" key="2">
    <source>
        <dbReference type="EMBL" id="TJY61462.1"/>
    </source>
</evidence>
<evidence type="ECO:0000259" key="1">
    <source>
        <dbReference type="Pfam" id="PF08450"/>
    </source>
</evidence>
<dbReference type="AlphaFoldDB" id="A0A4U0GUR8"/>
<reference evidence="2 3" key="1">
    <citation type="submission" date="2019-04" db="EMBL/GenBank/DDBJ databases">
        <title>Sphingobacterium olei sp. nov., isolated from oil-contaminated soil.</title>
        <authorList>
            <person name="Liu B."/>
        </authorList>
    </citation>
    <scope>NUCLEOTIDE SEQUENCE [LARGE SCALE GENOMIC DNA]</scope>
    <source>
        <strain evidence="2 3">Y3L14</strain>
    </source>
</reference>
<dbReference type="PANTHER" id="PTHR47572">
    <property type="entry name" value="LIPOPROTEIN-RELATED"/>
    <property type="match status" value="1"/>
</dbReference>
<dbReference type="EMBL" id="SUKA01000009">
    <property type="protein sequence ID" value="TJY61462.1"/>
    <property type="molecule type" value="Genomic_DNA"/>
</dbReference>
<organism evidence="2 3">
    <name type="scientific">Sphingobacterium alkalisoli</name>
    <dbReference type="NCBI Taxonomy" id="1874115"/>
    <lineage>
        <taxon>Bacteria</taxon>
        <taxon>Pseudomonadati</taxon>
        <taxon>Bacteroidota</taxon>
        <taxon>Sphingobacteriia</taxon>
        <taxon>Sphingobacteriales</taxon>
        <taxon>Sphingobacteriaceae</taxon>
        <taxon>Sphingobacterium</taxon>
    </lineage>
</organism>
<keyword evidence="3" id="KW-1185">Reference proteome</keyword>
<accession>A0A4U0GUR8</accession>
<dbReference type="InterPro" id="IPR011042">
    <property type="entry name" value="6-blade_b-propeller_TolB-like"/>
</dbReference>
<dbReference type="InterPro" id="IPR051262">
    <property type="entry name" value="SMP-30/CGR1_Lactonase"/>
</dbReference>
<gene>
    <name evidence="2" type="ORF">FAZ19_21420</name>
</gene>
<dbReference type="RefSeq" id="WP_136822816.1">
    <property type="nucleotide sequence ID" value="NZ_BMJX01000009.1"/>
</dbReference>
<feature type="domain" description="SMP-30/Gluconolactonase/LRE-like region" evidence="1">
    <location>
        <begin position="11"/>
        <end position="237"/>
    </location>
</feature>
<dbReference type="Pfam" id="PF08450">
    <property type="entry name" value="SGL"/>
    <property type="match status" value="1"/>
</dbReference>
<protein>
    <submittedName>
        <fullName evidence="2">SMP-30/gluconolactonase/LRE family protein</fullName>
    </submittedName>
</protein>
<name>A0A4U0GUR8_9SPHI</name>
<dbReference type="InterPro" id="IPR013658">
    <property type="entry name" value="SGL"/>
</dbReference>
<dbReference type="Gene3D" id="2.120.10.30">
    <property type="entry name" value="TolB, C-terminal domain"/>
    <property type="match status" value="1"/>
</dbReference>
<dbReference type="PANTHER" id="PTHR47572:SF5">
    <property type="entry name" value="BLR2277 PROTEIN"/>
    <property type="match status" value="1"/>
</dbReference>
<comment type="caution">
    <text evidence="2">The sequence shown here is derived from an EMBL/GenBank/DDBJ whole genome shotgun (WGS) entry which is preliminary data.</text>
</comment>
<dbReference type="OrthoDB" id="241638at2"/>
<dbReference type="SUPFAM" id="SSF63829">
    <property type="entry name" value="Calcium-dependent phosphotriesterase"/>
    <property type="match status" value="1"/>
</dbReference>
<sequence length="266" mass="29459">MINVLLDNIAFPEGPAFDKNGRIWLVEKEAGNLISIDSEGIKRYQTNGNPNGIAIDKNNLIWFCDAKQNSIRTFNQSTERIETIVSSIDNMPLKMPNDLAFDEHENLIFTCPGDTLTDGTGYVCCLTNTKKLLIIKHNMFYPNGLAFSKDFNSLYIAETGTHIIWKFKWNALQHILSEGIQWINVGGPIGPDGIAFDADDNLYIALYGGASVKKVDQYGQIMEEILLPGKNATNCAIDPTGKMGIIITEAEQGTLLQKKINTKGVL</sequence>
<dbReference type="Proteomes" id="UP000309872">
    <property type="component" value="Unassembled WGS sequence"/>
</dbReference>
<proteinExistence type="predicted"/>
<evidence type="ECO:0000313" key="3">
    <source>
        <dbReference type="Proteomes" id="UP000309872"/>
    </source>
</evidence>